<sequence length="397" mass="43198">AELIQNKVVRMAKSTDALVLWLPGASGTTSKGALQLHAYMSTHYNVRVTRLDDHHNGRVPWKKGNVGCMENIRLITDCVGSLKGVDSDNLPVYLCGASFGGRVALEVIAHAYSHTGKEKHLTDFKQKKDLTSDGWDVDMHEHTKNLANAGILCGYPLYPPGAALPEVNSKRDRIRHLQAVSCAATRLLFVTGDADEFVTRAYLDSNNTGPEGLEKVVRKVSKAQSTFHVVPKGKHSVPDCGGGIAVQESVVESVALVIARFIGAHVRSDKEIVNDTVHAKTQTGVDVNVDVARYIGDKKVASDNQTATSGPNEEPKDKSDTPARKQTGKKQITGKRKGNQPNSSKQAEVDRVETSIRTAENGEGDRNHTETSRAVKRKPAAAEMVTRSGRPVRQCRR</sequence>
<name>A0A0L0FHX1_9EUKA</name>
<feature type="compositionally biased region" description="Polar residues" evidence="1">
    <location>
        <begin position="302"/>
        <end position="311"/>
    </location>
</feature>
<feature type="non-terminal residue" evidence="3">
    <location>
        <position position="1"/>
    </location>
</feature>
<dbReference type="Pfam" id="PF20408">
    <property type="entry name" value="Abhydrolase_11"/>
    <property type="match status" value="1"/>
</dbReference>
<dbReference type="InterPro" id="IPR046879">
    <property type="entry name" value="KANL3/Tex30_Abhydrolase"/>
</dbReference>
<dbReference type="Proteomes" id="UP000054560">
    <property type="component" value="Unassembled WGS sequence"/>
</dbReference>
<reference evidence="3 4" key="1">
    <citation type="submission" date="2011-02" db="EMBL/GenBank/DDBJ databases">
        <title>The Genome Sequence of Sphaeroforma arctica JP610.</title>
        <authorList>
            <consortium name="The Broad Institute Genome Sequencing Platform"/>
            <person name="Russ C."/>
            <person name="Cuomo C."/>
            <person name="Young S.K."/>
            <person name="Zeng Q."/>
            <person name="Gargeya S."/>
            <person name="Alvarado L."/>
            <person name="Berlin A."/>
            <person name="Chapman S.B."/>
            <person name="Chen Z."/>
            <person name="Freedman E."/>
            <person name="Gellesch M."/>
            <person name="Goldberg J."/>
            <person name="Griggs A."/>
            <person name="Gujja S."/>
            <person name="Heilman E."/>
            <person name="Heiman D."/>
            <person name="Howarth C."/>
            <person name="Mehta T."/>
            <person name="Neiman D."/>
            <person name="Pearson M."/>
            <person name="Roberts A."/>
            <person name="Saif S."/>
            <person name="Shea T."/>
            <person name="Shenoy N."/>
            <person name="Sisk P."/>
            <person name="Stolte C."/>
            <person name="Sykes S."/>
            <person name="White J."/>
            <person name="Yandava C."/>
            <person name="Burger G."/>
            <person name="Gray M.W."/>
            <person name="Holland P.W.H."/>
            <person name="King N."/>
            <person name="Lang F.B.F."/>
            <person name="Roger A.J."/>
            <person name="Ruiz-Trillo I."/>
            <person name="Haas B."/>
            <person name="Nusbaum C."/>
            <person name="Birren B."/>
        </authorList>
    </citation>
    <scope>NUCLEOTIDE SEQUENCE [LARGE SCALE GENOMIC DNA]</scope>
    <source>
        <strain evidence="3 4">JP610</strain>
    </source>
</reference>
<gene>
    <name evidence="3" type="ORF">SARC_11138</name>
</gene>
<dbReference type="GeneID" id="25911642"/>
<keyword evidence="4" id="KW-1185">Reference proteome</keyword>
<evidence type="ECO:0000256" key="1">
    <source>
        <dbReference type="SAM" id="MobiDB-lite"/>
    </source>
</evidence>
<proteinExistence type="predicted"/>
<feature type="domain" description="KANL3/Tex30 alpha/beta hydrolase-like" evidence="2">
    <location>
        <begin position="73"/>
        <end position="260"/>
    </location>
</feature>
<dbReference type="InterPro" id="IPR029058">
    <property type="entry name" value="AB_hydrolase_fold"/>
</dbReference>
<protein>
    <recommendedName>
        <fullName evidence="2">KANL3/Tex30 alpha/beta hydrolase-like domain-containing protein</fullName>
    </recommendedName>
</protein>
<evidence type="ECO:0000313" key="4">
    <source>
        <dbReference type="Proteomes" id="UP000054560"/>
    </source>
</evidence>
<dbReference type="Gene3D" id="3.40.50.1820">
    <property type="entry name" value="alpha/beta hydrolase"/>
    <property type="match status" value="1"/>
</dbReference>
<accession>A0A0L0FHX1</accession>
<dbReference type="RefSeq" id="XP_014150262.1">
    <property type="nucleotide sequence ID" value="XM_014294787.1"/>
</dbReference>
<feature type="compositionally biased region" description="Basic residues" evidence="1">
    <location>
        <begin position="326"/>
        <end position="338"/>
    </location>
</feature>
<dbReference type="AlphaFoldDB" id="A0A0L0FHX1"/>
<feature type="region of interest" description="Disordered" evidence="1">
    <location>
        <begin position="300"/>
        <end position="397"/>
    </location>
</feature>
<dbReference type="SUPFAM" id="SSF53474">
    <property type="entry name" value="alpha/beta-Hydrolases"/>
    <property type="match status" value="1"/>
</dbReference>
<evidence type="ECO:0000313" key="3">
    <source>
        <dbReference type="EMBL" id="KNC76360.1"/>
    </source>
</evidence>
<organism evidence="3 4">
    <name type="scientific">Sphaeroforma arctica JP610</name>
    <dbReference type="NCBI Taxonomy" id="667725"/>
    <lineage>
        <taxon>Eukaryota</taxon>
        <taxon>Ichthyosporea</taxon>
        <taxon>Ichthyophonida</taxon>
        <taxon>Sphaeroforma</taxon>
    </lineage>
</organism>
<evidence type="ECO:0000259" key="2">
    <source>
        <dbReference type="Pfam" id="PF20408"/>
    </source>
</evidence>
<dbReference type="EMBL" id="KQ243139">
    <property type="protein sequence ID" value="KNC76360.1"/>
    <property type="molecule type" value="Genomic_DNA"/>
</dbReference>
<feature type="compositionally biased region" description="Basic and acidic residues" evidence="1">
    <location>
        <begin position="313"/>
        <end position="323"/>
    </location>
</feature>
<feature type="compositionally biased region" description="Basic and acidic residues" evidence="1">
    <location>
        <begin position="363"/>
        <end position="373"/>
    </location>
</feature>